<feature type="region of interest" description="Disordered" evidence="1">
    <location>
        <begin position="172"/>
        <end position="193"/>
    </location>
</feature>
<keyword evidence="4" id="KW-1185">Reference proteome</keyword>
<feature type="domain" description="DNA repair protein rhp7 treble clef" evidence="2">
    <location>
        <begin position="133"/>
        <end position="171"/>
    </location>
</feature>
<dbReference type="Proteomes" id="UP000249363">
    <property type="component" value="Unassembled WGS sequence"/>
</dbReference>
<gene>
    <name evidence="3" type="ORF">BHQ10_009955</name>
</gene>
<proteinExistence type="predicted"/>
<dbReference type="AlphaFoldDB" id="A0A364LDS9"/>
<accession>A0A364LDS9</accession>
<feature type="compositionally biased region" description="Basic and acidic residues" evidence="1">
    <location>
        <begin position="99"/>
        <end position="113"/>
    </location>
</feature>
<dbReference type="EMBL" id="MIKG01000028">
    <property type="protein sequence ID" value="RAO73943.1"/>
    <property type="molecule type" value="Genomic_DNA"/>
</dbReference>
<evidence type="ECO:0000313" key="3">
    <source>
        <dbReference type="EMBL" id="RAO73943.1"/>
    </source>
</evidence>
<protein>
    <recommendedName>
        <fullName evidence="2">DNA repair protein rhp7 treble clef domain-containing protein</fullName>
    </recommendedName>
</protein>
<dbReference type="STRING" id="1196081.A0A364LDS9"/>
<dbReference type="PANTHER" id="PTHR13318">
    <property type="entry name" value="PARTNER OF PAIRED, ISOFORM B-RELATED"/>
    <property type="match status" value="1"/>
</dbReference>
<dbReference type="Pfam" id="PF23550">
    <property type="entry name" value="zf_Tbcl_Rhp7"/>
    <property type="match status" value="1"/>
</dbReference>
<name>A0A364LDS9_TALAM</name>
<feature type="compositionally biased region" description="Basic residues" evidence="1">
    <location>
        <begin position="176"/>
        <end position="187"/>
    </location>
</feature>
<dbReference type="PANTHER" id="PTHR13318:SF234">
    <property type="entry name" value="RNI-LIKE PROTEIN"/>
    <property type="match status" value="1"/>
</dbReference>
<dbReference type="GO" id="GO:0031146">
    <property type="term" value="P:SCF-dependent proteasomal ubiquitin-dependent protein catabolic process"/>
    <property type="evidence" value="ECO:0007669"/>
    <property type="project" value="TreeGrafter"/>
</dbReference>
<feature type="region of interest" description="Disordered" evidence="1">
    <location>
        <begin position="1"/>
        <end position="26"/>
    </location>
</feature>
<organism evidence="3 4">
    <name type="scientific">Talaromyces amestolkiae</name>
    <dbReference type="NCBI Taxonomy" id="1196081"/>
    <lineage>
        <taxon>Eukaryota</taxon>
        <taxon>Fungi</taxon>
        <taxon>Dikarya</taxon>
        <taxon>Ascomycota</taxon>
        <taxon>Pezizomycotina</taxon>
        <taxon>Eurotiomycetes</taxon>
        <taxon>Eurotiomycetidae</taxon>
        <taxon>Eurotiales</taxon>
        <taxon>Trichocomaceae</taxon>
        <taxon>Talaromyces</taxon>
        <taxon>Talaromyces sect. Talaromyces</taxon>
    </lineage>
</organism>
<dbReference type="InterPro" id="IPR032675">
    <property type="entry name" value="LRR_dom_sf"/>
</dbReference>
<evidence type="ECO:0000256" key="1">
    <source>
        <dbReference type="SAM" id="MobiDB-lite"/>
    </source>
</evidence>
<dbReference type="GO" id="GO:0019005">
    <property type="term" value="C:SCF ubiquitin ligase complex"/>
    <property type="evidence" value="ECO:0007669"/>
    <property type="project" value="TreeGrafter"/>
</dbReference>
<feature type="region of interest" description="Disordered" evidence="1">
    <location>
        <begin position="43"/>
        <end position="119"/>
    </location>
</feature>
<dbReference type="InterPro" id="IPR006553">
    <property type="entry name" value="Leu-rich_rpt_Cys-con_subtyp"/>
</dbReference>
<reference evidence="3 4" key="1">
    <citation type="journal article" date="2017" name="Biotechnol. Biofuels">
        <title>Differential beta-glucosidase expression as a function of carbon source availability in Talaromyces amestolkiae: a genomic and proteomic approach.</title>
        <authorList>
            <person name="de Eugenio L.I."/>
            <person name="Mendez-Liter J.A."/>
            <person name="Nieto-Dominguez M."/>
            <person name="Alonso L."/>
            <person name="Gil-Munoz J."/>
            <person name="Barriuso J."/>
            <person name="Prieto A."/>
            <person name="Martinez M.J."/>
        </authorList>
    </citation>
    <scope>NUCLEOTIDE SEQUENCE [LARGE SCALE GENOMIC DNA]</scope>
    <source>
        <strain evidence="3 4">CIB</strain>
    </source>
</reference>
<dbReference type="FunFam" id="3.80.10.10:FF:000601">
    <property type="entry name" value="DNA repair protein Rad7, protein"/>
    <property type="match status" value="1"/>
</dbReference>
<evidence type="ECO:0000259" key="2">
    <source>
        <dbReference type="Pfam" id="PF23550"/>
    </source>
</evidence>
<sequence>MNADTYHRSNRSNRRQNGNQIRGPHSALTDFLASNNISAAQIQNDYQERLRQAEREAEREQRENGEAEAEYEEGTTGESPEEKKKRKRKEAATLAKIKQGKEFARRKAARKGEDSDDDEIARDMMHQKSRPLPGQLDNCEICQKRFTVTPYSKTGPDGGLLCAKCSKELAKDEKKAKPKKTAPKTSRRQNQSKLLDGIAQQGASSLVEMCTKKVADNINDVEEFGDLPPQLLHRLSQILSKRRVLTPRTLQLFLRSDFDAINIYDCGKLETDDFEKIFTFMPHLAHVNLRFAGQMKDRVLEYMMDRQLKIKHLQLDAANLISDGCWRQLFMKLGPQLEGLKLSNLDSSFDDETVVALSKQCPNLRRLKLSHCWKIGDEALAALGNLTKLEHLSINMLRDVQPTSVITLVDKLGPKLHTLSLQGFHDCDDALLKKIHTRCSRLEKLRLSDNVVCTDKGYVDLFTGWSNPPLKFVDLSSTRDIDNSNPNGPEEPVGLASQGFIALMEHSGSKLERMNISSCRHISRDAFEKVFADGRAYPALKDLDISFQTVMNDFIVTSIFKCCPALQKLTAFACFNVVNVRVPAGVALIGGLRAQDSIVVEGDL</sequence>
<dbReference type="InterPro" id="IPR056451">
    <property type="entry name" value="Znf_Tbcl_Rhp7"/>
</dbReference>
<dbReference type="SMART" id="SM00367">
    <property type="entry name" value="LRR_CC"/>
    <property type="match status" value="4"/>
</dbReference>
<feature type="compositionally biased region" description="Basic and acidic residues" evidence="1">
    <location>
        <begin position="46"/>
        <end position="65"/>
    </location>
</feature>
<dbReference type="GeneID" id="63799169"/>
<dbReference type="Gene3D" id="3.80.10.10">
    <property type="entry name" value="Ribonuclease Inhibitor"/>
    <property type="match status" value="2"/>
</dbReference>
<evidence type="ECO:0000313" key="4">
    <source>
        <dbReference type="Proteomes" id="UP000249363"/>
    </source>
</evidence>
<dbReference type="SUPFAM" id="SSF52047">
    <property type="entry name" value="RNI-like"/>
    <property type="match status" value="1"/>
</dbReference>
<dbReference type="OrthoDB" id="1924287at2759"/>
<feature type="compositionally biased region" description="Acidic residues" evidence="1">
    <location>
        <begin position="66"/>
        <end position="75"/>
    </location>
</feature>
<comment type="caution">
    <text evidence="3">The sequence shown here is derived from an EMBL/GenBank/DDBJ whole genome shotgun (WGS) entry which is preliminary data.</text>
</comment>
<dbReference type="RefSeq" id="XP_040738457.1">
    <property type="nucleotide sequence ID" value="XM_040882926.1"/>
</dbReference>